<gene>
    <name evidence="2" type="ORF">B0I36DRAFT_360141</name>
</gene>
<feature type="chain" id="PRO_5040312403" evidence="1">
    <location>
        <begin position="18"/>
        <end position="87"/>
    </location>
</feature>
<keyword evidence="1" id="KW-0732">Signal</keyword>
<evidence type="ECO:0000313" key="3">
    <source>
        <dbReference type="Proteomes" id="UP000756346"/>
    </source>
</evidence>
<accession>A0A9P9BSD1</accession>
<evidence type="ECO:0000256" key="1">
    <source>
        <dbReference type="SAM" id="SignalP"/>
    </source>
</evidence>
<name>A0A9P9BSD1_9PEZI</name>
<sequence length="87" mass="9705">MKFIVLFTILSAGTTMALPAALQQRDTNGESAFTPLPYGMKSTPDCPEWKDYCIHCDESDFDCITSPVCDWCRTYDASWGGNRVAQN</sequence>
<dbReference type="GeneID" id="70187798"/>
<comment type="caution">
    <text evidence="2">The sequence shown here is derived from an EMBL/GenBank/DDBJ whole genome shotgun (WGS) entry which is preliminary data.</text>
</comment>
<keyword evidence="3" id="KW-1185">Reference proteome</keyword>
<dbReference type="RefSeq" id="XP_046014728.1">
    <property type="nucleotide sequence ID" value="XM_046158252.1"/>
</dbReference>
<dbReference type="EMBL" id="JAGTJQ010000003">
    <property type="protein sequence ID" value="KAH7034635.1"/>
    <property type="molecule type" value="Genomic_DNA"/>
</dbReference>
<proteinExistence type="predicted"/>
<feature type="signal peptide" evidence="1">
    <location>
        <begin position="1"/>
        <end position="17"/>
    </location>
</feature>
<dbReference type="Proteomes" id="UP000756346">
    <property type="component" value="Unassembled WGS sequence"/>
</dbReference>
<protein>
    <submittedName>
        <fullName evidence="2">Uncharacterized protein</fullName>
    </submittedName>
</protein>
<evidence type="ECO:0000313" key="2">
    <source>
        <dbReference type="EMBL" id="KAH7034635.1"/>
    </source>
</evidence>
<dbReference type="AlphaFoldDB" id="A0A9P9BSD1"/>
<dbReference type="OrthoDB" id="4734103at2759"/>
<reference evidence="2" key="1">
    <citation type="journal article" date="2021" name="Nat. Commun.">
        <title>Genetic determinants of endophytism in the Arabidopsis root mycobiome.</title>
        <authorList>
            <person name="Mesny F."/>
            <person name="Miyauchi S."/>
            <person name="Thiergart T."/>
            <person name="Pickel B."/>
            <person name="Atanasova L."/>
            <person name="Karlsson M."/>
            <person name="Huettel B."/>
            <person name="Barry K.W."/>
            <person name="Haridas S."/>
            <person name="Chen C."/>
            <person name="Bauer D."/>
            <person name="Andreopoulos W."/>
            <person name="Pangilinan J."/>
            <person name="LaButti K."/>
            <person name="Riley R."/>
            <person name="Lipzen A."/>
            <person name="Clum A."/>
            <person name="Drula E."/>
            <person name="Henrissat B."/>
            <person name="Kohler A."/>
            <person name="Grigoriev I.V."/>
            <person name="Martin F.M."/>
            <person name="Hacquard S."/>
        </authorList>
    </citation>
    <scope>NUCLEOTIDE SEQUENCE</scope>
    <source>
        <strain evidence="2">MPI-CAGE-CH-0230</strain>
    </source>
</reference>
<organism evidence="2 3">
    <name type="scientific">Microdochium trichocladiopsis</name>
    <dbReference type="NCBI Taxonomy" id="1682393"/>
    <lineage>
        <taxon>Eukaryota</taxon>
        <taxon>Fungi</taxon>
        <taxon>Dikarya</taxon>
        <taxon>Ascomycota</taxon>
        <taxon>Pezizomycotina</taxon>
        <taxon>Sordariomycetes</taxon>
        <taxon>Xylariomycetidae</taxon>
        <taxon>Xylariales</taxon>
        <taxon>Microdochiaceae</taxon>
        <taxon>Microdochium</taxon>
    </lineage>
</organism>